<sequence>MGKNKLFSGVFILAFVLLIGFSTFALAEPLKVAVIFPQPITSEGWTKSGYDGLMKAKEDFDIEISYQENVSAGEIKEALRGYAAEGYDLIIVHEMDYIEPTIEVAEEYPDIMFAVIYGYESADNVAVVSGTNWEANCLAGAVAGLMTKTNKVGFMISHDSPIAHEFLNAAFIYGARKINPEVEVITTFVGSWDDTVKGKELAKALVKEGVDVIYSQCGVINRAVLQVCEESGIWAIGAVEDMSYLAPQTVIASAIAPTEYLVYGAIKDMINGTLKGGNVIKGIKDGAEDIVFNPSLKDKLPENGEEKIMELRQEIIEGNITIEQIREELTKQNVKF</sequence>
<dbReference type="SUPFAM" id="SSF53822">
    <property type="entry name" value="Periplasmic binding protein-like I"/>
    <property type="match status" value="1"/>
</dbReference>
<keyword evidence="4" id="KW-0732">Signal</keyword>
<proteinExistence type="inferred from homology"/>
<gene>
    <name evidence="8" type="ORF">XE03_1535</name>
</gene>
<dbReference type="AlphaFoldDB" id="A0A101I0C3"/>
<dbReference type="PANTHER" id="PTHR34296:SF2">
    <property type="entry name" value="ABC TRANSPORTER GUANOSINE-BINDING PROTEIN NUPN"/>
    <property type="match status" value="1"/>
</dbReference>
<evidence type="ECO:0000256" key="3">
    <source>
        <dbReference type="ARBA" id="ARBA00022475"/>
    </source>
</evidence>
<dbReference type="Pfam" id="PF02608">
    <property type="entry name" value="Bmp"/>
    <property type="match status" value="1"/>
</dbReference>
<keyword evidence="3" id="KW-1003">Cell membrane</keyword>
<evidence type="ECO:0000256" key="2">
    <source>
        <dbReference type="ARBA" id="ARBA00008610"/>
    </source>
</evidence>
<evidence type="ECO:0000256" key="5">
    <source>
        <dbReference type="ARBA" id="ARBA00023136"/>
    </source>
</evidence>
<name>A0A101I0C3_UNCT6</name>
<dbReference type="PANTHER" id="PTHR34296">
    <property type="entry name" value="TRANSCRIPTIONAL ACTIVATOR PROTEIN MED"/>
    <property type="match status" value="1"/>
</dbReference>
<comment type="caution">
    <text evidence="8">The sequence shown here is derived from an EMBL/GenBank/DDBJ whole genome shotgun (WGS) entry which is preliminary data.</text>
</comment>
<dbReference type="Gene3D" id="3.40.50.2300">
    <property type="match status" value="2"/>
</dbReference>
<organism evidence="8 9">
    <name type="scientific">candidate division TA06 bacterium 34_109</name>
    <dbReference type="NCBI Taxonomy" id="1635277"/>
    <lineage>
        <taxon>Bacteria</taxon>
        <taxon>Bacteria division TA06</taxon>
    </lineage>
</organism>
<feature type="domain" description="ABC transporter substrate-binding protein PnrA-like" evidence="7">
    <location>
        <begin position="31"/>
        <end position="324"/>
    </location>
</feature>
<dbReference type="EMBL" id="LGGX01000020">
    <property type="protein sequence ID" value="KUK86403.1"/>
    <property type="molecule type" value="Genomic_DNA"/>
</dbReference>
<keyword evidence="6" id="KW-0449">Lipoprotein</keyword>
<evidence type="ECO:0000256" key="4">
    <source>
        <dbReference type="ARBA" id="ARBA00022729"/>
    </source>
</evidence>
<evidence type="ECO:0000256" key="6">
    <source>
        <dbReference type="ARBA" id="ARBA00023288"/>
    </source>
</evidence>
<evidence type="ECO:0000313" key="9">
    <source>
        <dbReference type="Proteomes" id="UP000053467"/>
    </source>
</evidence>
<dbReference type="InterPro" id="IPR028082">
    <property type="entry name" value="Peripla_BP_I"/>
</dbReference>
<dbReference type="GO" id="GO:0005886">
    <property type="term" value="C:plasma membrane"/>
    <property type="evidence" value="ECO:0007669"/>
    <property type="project" value="UniProtKB-SubCell"/>
</dbReference>
<keyword evidence="5" id="KW-0472">Membrane</keyword>
<evidence type="ECO:0000313" key="8">
    <source>
        <dbReference type="EMBL" id="KUK86403.1"/>
    </source>
</evidence>
<dbReference type="CDD" id="cd06304">
    <property type="entry name" value="PBP1_BmpA_Med_PnrA-like"/>
    <property type="match status" value="1"/>
</dbReference>
<comment type="similarity">
    <text evidence="2">Belongs to the BMP lipoprotein family.</text>
</comment>
<dbReference type="InterPro" id="IPR050957">
    <property type="entry name" value="BMP_lipoprotein"/>
</dbReference>
<reference evidence="9" key="1">
    <citation type="journal article" date="2015" name="MBio">
        <title>Genome-Resolved Metagenomic Analysis Reveals Roles for Candidate Phyla and Other Microbial Community Members in Biogeochemical Transformations in Oil Reservoirs.</title>
        <authorList>
            <person name="Hu P."/>
            <person name="Tom L."/>
            <person name="Singh A."/>
            <person name="Thomas B.C."/>
            <person name="Baker B.J."/>
            <person name="Piceno Y.M."/>
            <person name="Andersen G.L."/>
            <person name="Banfield J.F."/>
        </authorList>
    </citation>
    <scope>NUCLEOTIDE SEQUENCE [LARGE SCALE GENOMIC DNA]</scope>
</reference>
<protein>
    <submittedName>
        <fullName evidence="8">Membrane protein, Bmp family</fullName>
    </submittedName>
</protein>
<dbReference type="Proteomes" id="UP000053467">
    <property type="component" value="Unassembled WGS sequence"/>
</dbReference>
<evidence type="ECO:0000259" key="7">
    <source>
        <dbReference type="Pfam" id="PF02608"/>
    </source>
</evidence>
<comment type="subcellular location">
    <subcellularLocation>
        <location evidence="1">Cell membrane</location>
        <topology evidence="1">Lipid-anchor</topology>
    </subcellularLocation>
</comment>
<evidence type="ECO:0000256" key="1">
    <source>
        <dbReference type="ARBA" id="ARBA00004193"/>
    </source>
</evidence>
<accession>A0A101I0C3</accession>
<dbReference type="InterPro" id="IPR003760">
    <property type="entry name" value="PnrA-like"/>
</dbReference>